<feature type="compositionally biased region" description="Low complexity" evidence="7">
    <location>
        <begin position="216"/>
        <end position="238"/>
    </location>
</feature>
<evidence type="ECO:0000313" key="9">
    <source>
        <dbReference type="RefSeq" id="XP_049305843.1"/>
    </source>
</evidence>
<keyword evidence="3" id="KW-1003">Cell membrane</keyword>
<name>A0ABM3J9E7_BACDO</name>
<feature type="compositionally biased region" description="Polar residues" evidence="7">
    <location>
        <begin position="195"/>
        <end position="204"/>
    </location>
</feature>
<comment type="similarity">
    <text evidence="2">Belongs to the TMEM8 family.</text>
</comment>
<evidence type="ECO:0000313" key="8">
    <source>
        <dbReference type="Proteomes" id="UP001652620"/>
    </source>
</evidence>
<keyword evidence="4" id="KW-0812">Transmembrane</keyword>
<evidence type="ECO:0000256" key="4">
    <source>
        <dbReference type="ARBA" id="ARBA00022692"/>
    </source>
</evidence>
<evidence type="ECO:0000256" key="2">
    <source>
        <dbReference type="ARBA" id="ARBA00005542"/>
    </source>
</evidence>
<proteinExistence type="inferred from homology"/>
<dbReference type="RefSeq" id="XP_049305843.1">
    <property type="nucleotide sequence ID" value="XM_049449886.1"/>
</dbReference>
<organism evidence="8 9">
    <name type="scientific">Bactrocera dorsalis</name>
    <name type="common">Oriental fruit fly</name>
    <name type="synonym">Dacus dorsalis</name>
    <dbReference type="NCBI Taxonomy" id="27457"/>
    <lineage>
        <taxon>Eukaryota</taxon>
        <taxon>Metazoa</taxon>
        <taxon>Ecdysozoa</taxon>
        <taxon>Arthropoda</taxon>
        <taxon>Hexapoda</taxon>
        <taxon>Insecta</taxon>
        <taxon>Pterygota</taxon>
        <taxon>Neoptera</taxon>
        <taxon>Endopterygota</taxon>
        <taxon>Diptera</taxon>
        <taxon>Brachycera</taxon>
        <taxon>Muscomorpha</taxon>
        <taxon>Tephritoidea</taxon>
        <taxon>Tephritidae</taxon>
        <taxon>Bactrocera</taxon>
        <taxon>Bactrocera</taxon>
    </lineage>
</organism>
<accession>A0ABM3J9E7</accession>
<sequence length="318" mass="35422">MDFIKFLAVFVCIISHNNCDARVQMNQHSAEGNDLIDEIDEEKKSLLMIPKSHTLVVRLPLNTLLKYTAYKDISILHFKVPADTRAAFFAFKAYEEGKSVFRGKCKPQNVDIHLKAGSYPVISPETIAFPKNFLSADQRSKTYSLQFQSNEKQQHFLIEGPQIGDWYAVAFISWTDPNKDRIVQQGFKMDVDMPTTPTVRSATNGPRIGPTPSPRSTNATVSTAASGSGSRAAPSTTSLCCTNQASSKSAAASPRYWTQQRSGHTPATAKIARLNIRLGGPGWLNEIKPIDMIFIFSIFNKIGHIQYMNYVERNIEPS</sequence>
<evidence type="ECO:0000256" key="1">
    <source>
        <dbReference type="ARBA" id="ARBA00004651"/>
    </source>
</evidence>
<reference evidence="9" key="2">
    <citation type="submission" date="2025-08" db="UniProtKB">
        <authorList>
            <consortium name="RefSeq"/>
        </authorList>
    </citation>
    <scope>IDENTIFICATION</scope>
    <source>
        <tissue evidence="9">Adult</tissue>
    </source>
</reference>
<evidence type="ECO:0000256" key="7">
    <source>
        <dbReference type="SAM" id="MobiDB-lite"/>
    </source>
</evidence>
<dbReference type="GeneID" id="105233177"/>
<evidence type="ECO:0000256" key="5">
    <source>
        <dbReference type="ARBA" id="ARBA00022989"/>
    </source>
</evidence>
<dbReference type="PANTHER" id="PTHR14319:SF3">
    <property type="entry name" value="TRANSMEMBRANE PROTEIN-LIKE PROTEIN"/>
    <property type="match status" value="1"/>
</dbReference>
<protein>
    <submittedName>
        <fullName evidence="9">Uncharacterized protein LOC105233177 isoform X6</fullName>
    </submittedName>
</protein>
<keyword evidence="5" id="KW-1133">Transmembrane helix</keyword>
<gene>
    <name evidence="9" type="primary">LOC105233177</name>
</gene>
<dbReference type="PANTHER" id="PTHR14319">
    <property type="entry name" value="FIVE-SPAN TRANSMEMBRANE PROTEIN M83"/>
    <property type="match status" value="1"/>
</dbReference>
<evidence type="ECO:0000256" key="3">
    <source>
        <dbReference type="ARBA" id="ARBA00022475"/>
    </source>
</evidence>
<dbReference type="Proteomes" id="UP001652620">
    <property type="component" value="Chromosome 2"/>
</dbReference>
<evidence type="ECO:0000256" key="6">
    <source>
        <dbReference type="ARBA" id="ARBA00023136"/>
    </source>
</evidence>
<feature type="region of interest" description="Disordered" evidence="7">
    <location>
        <begin position="192"/>
        <end position="238"/>
    </location>
</feature>
<dbReference type="InterPro" id="IPR021910">
    <property type="entry name" value="NGX6/PGAP6/MYMK"/>
</dbReference>
<reference evidence="8" key="1">
    <citation type="submission" date="2025-05" db="UniProtKB">
        <authorList>
            <consortium name="RefSeq"/>
        </authorList>
    </citation>
    <scope>NUCLEOTIDE SEQUENCE [LARGE SCALE GENOMIC DNA]</scope>
</reference>
<keyword evidence="6" id="KW-0472">Membrane</keyword>
<keyword evidence="8" id="KW-1185">Reference proteome</keyword>
<comment type="subcellular location">
    <subcellularLocation>
        <location evidence="1">Cell membrane</location>
        <topology evidence="1">Multi-pass membrane protein</topology>
    </subcellularLocation>
</comment>